<feature type="transmembrane region" description="Helical" evidence="6">
    <location>
        <begin position="39"/>
        <end position="58"/>
    </location>
</feature>
<feature type="transmembrane region" description="Helical" evidence="6">
    <location>
        <begin position="128"/>
        <end position="148"/>
    </location>
</feature>
<keyword evidence="9" id="KW-1185">Reference proteome</keyword>
<dbReference type="InterPro" id="IPR000620">
    <property type="entry name" value="EamA_dom"/>
</dbReference>
<accession>A0A345DAW2</accession>
<feature type="transmembrane region" description="Helical" evidence="6">
    <location>
        <begin position="249"/>
        <end position="268"/>
    </location>
</feature>
<dbReference type="RefSeq" id="WP_225972575.1">
    <property type="nucleotide sequence ID" value="NZ_CP031124.1"/>
</dbReference>
<gene>
    <name evidence="8" type="ORF">DTO96_101231</name>
</gene>
<dbReference type="EMBL" id="CP031124">
    <property type="protein sequence ID" value="AXF85500.1"/>
    <property type="molecule type" value="Genomic_DNA"/>
</dbReference>
<comment type="subcellular location">
    <subcellularLocation>
        <location evidence="1">Membrane</location>
        <topology evidence="1">Multi-pass membrane protein</topology>
    </subcellularLocation>
</comment>
<feature type="transmembrane region" description="Helical" evidence="6">
    <location>
        <begin position="216"/>
        <end position="237"/>
    </location>
</feature>
<feature type="transmembrane region" description="Helical" evidence="6">
    <location>
        <begin position="274"/>
        <end position="291"/>
    </location>
</feature>
<dbReference type="PANTHER" id="PTHR32322">
    <property type="entry name" value="INNER MEMBRANE TRANSPORTER"/>
    <property type="match status" value="1"/>
</dbReference>
<dbReference type="Gene3D" id="1.10.3730.20">
    <property type="match status" value="1"/>
</dbReference>
<dbReference type="InterPro" id="IPR037185">
    <property type="entry name" value="EmrE-like"/>
</dbReference>
<dbReference type="GO" id="GO:0016020">
    <property type="term" value="C:membrane"/>
    <property type="evidence" value="ECO:0007669"/>
    <property type="project" value="UniProtKB-SubCell"/>
</dbReference>
<evidence type="ECO:0000313" key="9">
    <source>
        <dbReference type="Proteomes" id="UP000252182"/>
    </source>
</evidence>
<organism evidence="8 9">
    <name type="scientific">Ephemeroptericola cinctiostellae</name>
    <dbReference type="NCBI Taxonomy" id="2268024"/>
    <lineage>
        <taxon>Bacteria</taxon>
        <taxon>Pseudomonadati</taxon>
        <taxon>Pseudomonadota</taxon>
        <taxon>Betaproteobacteria</taxon>
        <taxon>Burkholderiales</taxon>
        <taxon>Burkholderiaceae</taxon>
        <taxon>Ephemeroptericola</taxon>
    </lineage>
</organism>
<evidence type="ECO:0000313" key="8">
    <source>
        <dbReference type="EMBL" id="AXF85500.1"/>
    </source>
</evidence>
<dbReference type="AlphaFoldDB" id="A0A345DAW2"/>
<dbReference type="Proteomes" id="UP000252182">
    <property type="component" value="Chromosome"/>
</dbReference>
<dbReference type="Pfam" id="PF00892">
    <property type="entry name" value="EamA"/>
    <property type="match status" value="2"/>
</dbReference>
<dbReference type="PANTHER" id="PTHR32322:SF2">
    <property type="entry name" value="EAMA DOMAIN-CONTAINING PROTEIN"/>
    <property type="match status" value="1"/>
</dbReference>
<sequence length="303" mass="32949">MGSTPHFSWRGYALLIGSMLLVGAYVAFSKALLPYFPPFVLAWLRFIIAAVFMAPWLLEWRGQWRGVSRMNRWVLFGMSFFGNFLFTICMLFGVANTSVSAAGIIMSLLPATIALFSVFFLKERLSGAVILAIVLAVCGVASLSLNKTDASQTLLGNVLMVGALACEAMYVVGAKHLTAGFSAKQIAVSMNTTGLLLTTPLGLWQTSQMDLSHVPLNAWLLLALYAVAASQIAPWLWFLGLKHIPANRAGVLTVALPISSATIGVFWFKELLTVAHVFAFVCALLGVWLVTRQPLQKNFKKAA</sequence>
<feature type="transmembrane region" description="Helical" evidence="6">
    <location>
        <begin position="154"/>
        <end position="174"/>
    </location>
</feature>
<keyword evidence="3 6" id="KW-0812">Transmembrane</keyword>
<keyword evidence="5 6" id="KW-0472">Membrane</keyword>
<dbReference type="SUPFAM" id="SSF103481">
    <property type="entry name" value="Multidrug resistance efflux transporter EmrE"/>
    <property type="match status" value="2"/>
</dbReference>
<feature type="transmembrane region" description="Helical" evidence="6">
    <location>
        <begin position="70"/>
        <end position="95"/>
    </location>
</feature>
<comment type="similarity">
    <text evidence="2">Belongs to the EamA transporter family.</text>
</comment>
<evidence type="ECO:0000256" key="3">
    <source>
        <dbReference type="ARBA" id="ARBA00022692"/>
    </source>
</evidence>
<proteinExistence type="inferred from homology"/>
<protein>
    <recommendedName>
        <fullName evidence="7">EamA domain-containing protein</fullName>
    </recommendedName>
</protein>
<feature type="transmembrane region" description="Helical" evidence="6">
    <location>
        <begin position="186"/>
        <end position="204"/>
    </location>
</feature>
<feature type="transmembrane region" description="Helical" evidence="6">
    <location>
        <begin position="12"/>
        <end position="33"/>
    </location>
</feature>
<keyword evidence="4 6" id="KW-1133">Transmembrane helix</keyword>
<evidence type="ECO:0000256" key="6">
    <source>
        <dbReference type="SAM" id="Phobius"/>
    </source>
</evidence>
<name>A0A345DAW2_9BURK</name>
<evidence type="ECO:0000256" key="2">
    <source>
        <dbReference type="ARBA" id="ARBA00007362"/>
    </source>
</evidence>
<feature type="transmembrane region" description="Helical" evidence="6">
    <location>
        <begin position="101"/>
        <end position="121"/>
    </location>
</feature>
<evidence type="ECO:0000256" key="4">
    <source>
        <dbReference type="ARBA" id="ARBA00022989"/>
    </source>
</evidence>
<feature type="domain" description="EamA" evidence="7">
    <location>
        <begin position="10"/>
        <end position="144"/>
    </location>
</feature>
<dbReference type="InterPro" id="IPR050638">
    <property type="entry name" value="AA-Vitamin_Transporters"/>
</dbReference>
<feature type="domain" description="EamA" evidence="7">
    <location>
        <begin position="155"/>
        <end position="291"/>
    </location>
</feature>
<dbReference type="KEGG" id="hyf:DTO96_101231"/>
<evidence type="ECO:0000259" key="7">
    <source>
        <dbReference type="Pfam" id="PF00892"/>
    </source>
</evidence>
<evidence type="ECO:0000256" key="1">
    <source>
        <dbReference type="ARBA" id="ARBA00004141"/>
    </source>
</evidence>
<evidence type="ECO:0000256" key="5">
    <source>
        <dbReference type="ARBA" id="ARBA00023136"/>
    </source>
</evidence>
<reference evidence="9" key="1">
    <citation type="submission" date="2018-07" db="EMBL/GenBank/DDBJ databases">
        <authorList>
            <person name="Kim H."/>
        </authorList>
    </citation>
    <scope>NUCLEOTIDE SEQUENCE [LARGE SCALE GENOMIC DNA]</scope>
    <source>
        <strain evidence="9">F02</strain>
    </source>
</reference>